<comment type="caution">
    <text evidence="2">The sequence shown here is derived from an EMBL/GenBank/DDBJ whole genome shotgun (WGS) entry which is preliminary data.</text>
</comment>
<sequence length="293" mass="33281">MAAPLKQVPWHNIPKLLQSLEKKLPESIVVLQWIKTHMEWRENTPGLDVKILTVDGDWKDGSVACVADGIVGSNNMYGVIYATAEKAEEFKSAAKSSKLVEWNRVKRLSSVLQRNTQMVVEILEFQGCKPFNVVEGECYLHYISAEEAAQFKLPELPENVRVGPLEEQHLQILCDNWRHYDPDYKPVNLHLIKRNATVGVFEKNEQGEEMLASMVLHCEYGAVGLLQTLPEHRRKGYAAIALAHISRIMGQKGFMPYGTVLTFNEMSSQLFKKFGFKQLEGVTTFICITPFKQ</sequence>
<organism evidence="2 3">
    <name type="scientific">Cloeon dipterum</name>
    <dbReference type="NCBI Taxonomy" id="197152"/>
    <lineage>
        <taxon>Eukaryota</taxon>
        <taxon>Metazoa</taxon>
        <taxon>Ecdysozoa</taxon>
        <taxon>Arthropoda</taxon>
        <taxon>Hexapoda</taxon>
        <taxon>Insecta</taxon>
        <taxon>Pterygota</taxon>
        <taxon>Palaeoptera</taxon>
        <taxon>Ephemeroptera</taxon>
        <taxon>Pisciforma</taxon>
        <taxon>Baetidae</taxon>
        <taxon>Cloeon</taxon>
    </lineage>
</organism>
<feature type="domain" description="N-acetyltransferase" evidence="1">
    <location>
        <begin position="160"/>
        <end position="293"/>
    </location>
</feature>
<dbReference type="PANTHER" id="PTHR20958:SF6">
    <property type="entry name" value="GLYCINE N-ACYLTRANSFERASE-LIKE PROTEIN"/>
    <property type="match status" value="1"/>
</dbReference>
<evidence type="ECO:0000259" key="1">
    <source>
        <dbReference type="PROSITE" id="PS51186"/>
    </source>
</evidence>
<dbReference type="Pfam" id="PF08445">
    <property type="entry name" value="FR47"/>
    <property type="match status" value="1"/>
</dbReference>
<dbReference type="InterPro" id="IPR016181">
    <property type="entry name" value="Acyl_CoA_acyltransferase"/>
</dbReference>
<proteinExistence type="predicted"/>
<evidence type="ECO:0000313" key="3">
    <source>
        <dbReference type="Proteomes" id="UP000494165"/>
    </source>
</evidence>
<name>A0A8S1DH49_9INSE</name>
<accession>A0A8S1DH49</accession>
<dbReference type="OrthoDB" id="61870at2759"/>
<reference evidence="2 3" key="1">
    <citation type="submission" date="2020-04" db="EMBL/GenBank/DDBJ databases">
        <authorList>
            <person name="Alioto T."/>
            <person name="Alioto T."/>
            <person name="Gomez Garrido J."/>
        </authorList>
    </citation>
    <scope>NUCLEOTIDE SEQUENCE [LARGE SCALE GENOMIC DNA]</scope>
</reference>
<dbReference type="InterPro" id="IPR013653">
    <property type="entry name" value="GCN5-like_dom"/>
</dbReference>
<dbReference type="EMBL" id="CADEPI010000182">
    <property type="protein sequence ID" value="CAB3379243.1"/>
    <property type="molecule type" value="Genomic_DNA"/>
</dbReference>
<evidence type="ECO:0000313" key="2">
    <source>
        <dbReference type="EMBL" id="CAB3379243.1"/>
    </source>
</evidence>
<dbReference type="PANTHER" id="PTHR20958">
    <property type="entry name" value="GLYCINE N-ACYLTRANSFERASE-LIKE PROTEIN"/>
    <property type="match status" value="1"/>
</dbReference>
<dbReference type="Proteomes" id="UP000494165">
    <property type="component" value="Unassembled WGS sequence"/>
</dbReference>
<dbReference type="InterPro" id="IPR053225">
    <property type="entry name" value="Acyl-CoA_N-acyltransferase"/>
</dbReference>
<dbReference type="GO" id="GO:0016747">
    <property type="term" value="F:acyltransferase activity, transferring groups other than amino-acyl groups"/>
    <property type="evidence" value="ECO:0007669"/>
    <property type="project" value="InterPro"/>
</dbReference>
<dbReference type="AlphaFoldDB" id="A0A8S1DH49"/>
<dbReference type="InterPro" id="IPR000182">
    <property type="entry name" value="GNAT_dom"/>
</dbReference>
<keyword evidence="3" id="KW-1185">Reference proteome</keyword>
<protein>
    <recommendedName>
        <fullName evidence="1">N-acetyltransferase domain-containing protein</fullName>
    </recommendedName>
</protein>
<dbReference type="PROSITE" id="PS51186">
    <property type="entry name" value="GNAT"/>
    <property type="match status" value="1"/>
</dbReference>
<gene>
    <name evidence="2" type="ORF">CLODIP_2_CD12051</name>
</gene>
<dbReference type="SUPFAM" id="SSF55729">
    <property type="entry name" value="Acyl-CoA N-acyltransferases (Nat)"/>
    <property type="match status" value="1"/>
</dbReference>
<dbReference type="Gene3D" id="3.40.630.30">
    <property type="match status" value="2"/>
</dbReference>